<dbReference type="PANTHER" id="PTHR24038">
    <property type="entry name" value="STABILIN"/>
    <property type="match status" value="1"/>
</dbReference>
<accession>A0A498MV99</accession>
<dbReference type="STRING" id="84645.A0A498MV99"/>
<dbReference type="Proteomes" id="UP000290572">
    <property type="component" value="Unassembled WGS sequence"/>
</dbReference>
<evidence type="ECO:0000256" key="2">
    <source>
        <dbReference type="ARBA" id="ARBA00023136"/>
    </source>
</evidence>
<dbReference type="SUPFAM" id="SSF82153">
    <property type="entry name" value="FAS1 domain"/>
    <property type="match status" value="1"/>
</dbReference>
<comment type="subcellular location">
    <subcellularLocation>
        <location evidence="1">Membrane</location>
    </subcellularLocation>
</comment>
<name>A0A498MV99_LABRO</name>
<dbReference type="InterPro" id="IPR036378">
    <property type="entry name" value="FAS1_dom_sf"/>
</dbReference>
<sequence length="310" mass="35205">MCFTRSRVLGRSGRLLVDRDLGWNGRLLVDRVLGRDEGCLLMWLKDAPKILRYHIVACHFQIQKEQDKTPHNLSDVTFYKLFEDTDMLKLVMDPIHQPVTLFLPTDAVMATLAQEQKDFLYAMHNHDKLLPSEPIHASFLKCQQGSDLSVACMGEDRISATVQNMGLEMRVLKLMFLFAIRLAMRKASACVNPSMKETLSPAQNRGCVLPEVLGSSGHLLVDRVLGRSGRLLVDRVLGRSGRLLVDRVLGRDEGRLLIISVFGPHDFWDVWTDIRCSYGHLLMDKRGMCLDHTEFLGRVDGRNGHLLLDR</sequence>
<keyword evidence="2" id="KW-0472">Membrane</keyword>
<keyword evidence="3" id="KW-1015">Disulfide bond</keyword>
<reference evidence="5 6" key="1">
    <citation type="submission" date="2018-03" db="EMBL/GenBank/DDBJ databases">
        <title>Draft genome sequence of Rohu Carp (Labeo rohita).</title>
        <authorList>
            <person name="Das P."/>
            <person name="Kushwaha B."/>
            <person name="Joshi C.G."/>
            <person name="Kumar D."/>
            <person name="Nagpure N.S."/>
            <person name="Sahoo L."/>
            <person name="Das S.P."/>
            <person name="Bit A."/>
            <person name="Patnaik S."/>
            <person name="Meher P.K."/>
            <person name="Jayasankar P."/>
            <person name="Koringa P.G."/>
            <person name="Patel N.V."/>
            <person name="Hinsu A.T."/>
            <person name="Kumar R."/>
            <person name="Pandey M."/>
            <person name="Agarwal S."/>
            <person name="Srivastava S."/>
            <person name="Singh M."/>
            <person name="Iquebal M.A."/>
            <person name="Jaiswal S."/>
            <person name="Angadi U.B."/>
            <person name="Kumar N."/>
            <person name="Raza M."/>
            <person name="Shah T.M."/>
            <person name="Rai A."/>
            <person name="Jena J.K."/>
        </authorList>
    </citation>
    <scope>NUCLEOTIDE SEQUENCE [LARGE SCALE GENOMIC DNA]</scope>
    <source>
        <strain evidence="5">DASCIFA01</strain>
        <tissue evidence="5">Testis</tissue>
    </source>
</reference>
<evidence type="ECO:0000313" key="5">
    <source>
        <dbReference type="EMBL" id="RXN25758.1"/>
    </source>
</evidence>
<proteinExistence type="predicted"/>
<dbReference type="AlphaFoldDB" id="A0A498MV99"/>
<comment type="caution">
    <text evidence="5">The sequence shown here is derived from an EMBL/GenBank/DDBJ whole genome shotgun (WGS) entry which is preliminary data.</text>
</comment>
<dbReference type="EMBL" id="QBIY01012284">
    <property type="protein sequence ID" value="RXN25758.1"/>
    <property type="molecule type" value="Genomic_DNA"/>
</dbReference>
<evidence type="ECO:0000256" key="1">
    <source>
        <dbReference type="ARBA" id="ARBA00004370"/>
    </source>
</evidence>
<protein>
    <submittedName>
        <fullName evidence="5">Stabilin-2 isoform X1</fullName>
    </submittedName>
</protein>
<evidence type="ECO:0000256" key="3">
    <source>
        <dbReference type="ARBA" id="ARBA00023157"/>
    </source>
</evidence>
<evidence type="ECO:0000256" key="4">
    <source>
        <dbReference type="ARBA" id="ARBA00023180"/>
    </source>
</evidence>
<gene>
    <name evidence="5" type="ORF">ROHU_021317</name>
</gene>
<organism evidence="5 6">
    <name type="scientific">Labeo rohita</name>
    <name type="common">Indian major carp</name>
    <name type="synonym">Cyprinus rohita</name>
    <dbReference type="NCBI Taxonomy" id="84645"/>
    <lineage>
        <taxon>Eukaryota</taxon>
        <taxon>Metazoa</taxon>
        <taxon>Chordata</taxon>
        <taxon>Craniata</taxon>
        <taxon>Vertebrata</taxon>
        <taxon>Euteleostomi</taxon>
        <taxon>Actinopterygii</taxon>
        <taxon>Neopterygii</taxon>
        <taxon>Teleostei</taxon>
        <taxon>Ostariophysi</taxon>
        <taxon>Cypriniformes</taxon>
        <taxon>Cyprinidae</taxon>
        <taxon>Labeoninae</taxon>
        <taxon>Labeonini</taxon>
        <taxon>Labeo</taxon>
    </lineage>
</organism>
<keyword evidence="6" id="KW-1185">Reference proteome</keyword>
<evidence type="ECO:0000313" key="6">
    <source>
        <dbReference type="Proteomes" id="UP000290572"/>
    </source>
</evidence>
<keyword evidence="4" id="KW-0325">Glycoprotein</keyword>
<dbReference type="PANTHER" id="PTHR24038:SF0">
    <property type="entry name" value="STABILIN-2"/>
    <property type="match status" value="1"/>
</dbReference>
<dbReference type="GO" id="GO:0016020">
    <property type="term" value="C:membrane"/>
    <property type="evidence" value="ECO:0007669"/>
    <property type="project" value="UniProtKB-SubCell"/>
</dbReference>